<evidence type="ECO:0000313" key="2">
    <source>
        <dbReference type="EMBL" id="THG93000.1"/>
    </source>
</evidence>
<name>A0A4S4K6H9_9AGAM</name>
<gene>
    <name evidence="2" type="ORF">EW145_g8508</name>
</gene>
<dbReference type="AlphaFoldDB" id="A0A4S4K6H9"/>
<organism evidence="2 3">
    <name type="scientific">Phellinidium pouzarii</name>
    <dbReference type="NCBI Taxonomy" id="167371"/>
    <lineage>
        <taxon>Eukaryota</taxon>
        <taxon>Fungi</taxon>
        <taxon>Dikarya</taxon>
        <taxon>Basidiomycota</taxon>
        <taxon>Agaricomycotina</taxon>
        <taxon>Agaricomycetes</taxon>
        <taxon>Hymenochaetales</taxon>
        <taxon>Hymenochaetaceae</taxon>
        <taxon>Phellinidium</taxon>
    </lineage>
</organism>
<feature type="non-terminal residue" evidence="2">
    <location>
        <position position="1"/>
    </location>
</feature>
<reference evidence="2 3" key="1">
    <citation type="submission" date="2019-02" db="EMBL/GenBank/DDBJ databases">
        <title>Genome sequencing of the rare red list fungi Phellinidium pouzarii.</title>
        <authorList>
            <person name="Buettner E."/>
            <person name="Kellner H."/>
        </authorList>
    </citation>
    <scope>NUCLEOTIDE SEQUENCE [LARGE SCALE GENOMIC DNA]</scope>
    <source>
        <strain evidence="2 3">DSM 108285</strain>
    </source>
</reference>
<sequence>PALLQFVVKSAIAVESEQGLPSPPPSPRMGEKERERANGQSRQRAQAQAQVHQHALLATLASQTVLQKMGQAFWDAFSGGSAPQVHASVSSTSAAGGAYAAYVALVGRGQAYCGRGWVGGADERDVAWLWCGPVVAYEGGEEGPVEQDELQ</sequence>
<feature type="region of interest" description="Disordered" evidence="1">
    <location>
        <begin position="15"/>
        <end position="48"/>
    </location>
</feature>
<dbReference type="Proteomes" id="UP000308199">
    <property type="component" value="Unassembled WGS sequence"/>
</dbReference>
<dbReference type="OrthoDB" id="5571888at2759"/>
<proteinExistence type="predicted"/>
<comment type="caution">
    <text evidence="2">The sequence shown here is derived from an EMBL/GenBank/DDBJ whole genome shotgun (WGS) entry which is preliminary data.</text>
</comment>
<evidence type="ECO:0000256" key="1">
    <source>
        <dbReference type="SAM" id="MobiDB-lite"/>
    </source>
</evidence>
<accession>A0A4S4K6H9</accession>
<protein>
    <submittedName>
        <fullName evidence="2">Uncharacterized protein</fullName>
    </submittedName>
</protein>
<evidence type="ECO:0000313" key="3">
    <source>
        <dbReference type="Proteomes" id="UP000308199"/>
    </source>
</evidence>
<dbReference type="EMBL" id="SGPK01001442">
    <property type="protein sequence ID" value="THG93000.1"/>
    <property type="molecule type" value="Genomic_DNA"/>
</dbReference>
<keyword evidence="3" id="KW-1185">Reference proteome</keyword>